<proteinExistence type="predicted"/>
<dbReference type="RefSeq" id="WP_359873756.1">
    <property type="nucleotide sequence ID" value="NZ_JBEYHT010000006.1"/>
</dbReference>
<feature type="transmembrane region" description="Helical" evidence="1">
    <location>
        <begin position="44"/>
        <end position="66"/>
    </location>
</feature>
<protein>
    <submittedName>
        <fullName evidence="2">Uncharacterized protein</fullName>
    </submittedName>
</protein>
<keyword evidence="1" id="KW-0472">Membrane</keyword>
<evidence type="ECO:0000313" key="3">
    <source>
        <dbReference type="Proteomes" id="UP000217676"/>
    </source>
</evidence>
<reference evidence="2 3" key="1">
    <citation type="journal article" date="2016" name="Genome Announc.">
        <title>Complete Genome Sequence of Thiostrepton-Producing Streptomyces laurentii ATCC 31255.</title>
        <authorList>
            <person name="Doi K."/>
            <person name="Fujino Y."/>
            <person name="Nagayoshi Y."/>
            <person name="Ohshima T."/>
            <person name="Ogata S."/>
        </authorList>
    </citation>
    <scope>NUCLEOTIDE SEQUENCE [LARGE SCALE GENOMIC DNA]</scope>
    <source>
        <strain evidence="2 3">ATCC 31255</strain>
    </source>
</reference>
<evidence type="ECO:0000313" key="2">
    <source>
        <dbReference type="EMBL" id="BAU84368.1"/>
    </source>
</evidence>
<feature type="transmembrane region" description="Helical" evidence="1">
    <location>
        <begin position="72"/>
        <end position="90"/>
    </location>
</feature>
<dbReference type="AlphaFoldDB" id="A0A169NL53"/>
<dbReference type="KEGG" id="slau:SLA_3459"/>
<gene>
    <name evidence="2" type="ORF">SLA_3459</name>
</gene>
<accession>A0A169NL53</accession>
<dbReference type="Pfam" id="PF19744">
    <property type="entry name" value="DUF6232"/>
    <property type="match status" value="1"/>
</dbReference>
<dbReference type="Proteomes" id="UP000217676">
    <property type="component" value="Chromosome"/>
</dbReference>
<evidence type="ECO:0000256" key="1">
    <source>
        <dbReference type="SAM" id="Phobius"/>
    </source>
</evidence>
<keyword evidence="3" id="KW-1185">Reference proteome</keyword>
<dbReference type="EMBL" id="AP017424">
    <property type="protein sequence ID" value="BAU84368.1"/>
    <property type="molecule type" value="Genomic_DNA"/>
</dbReference>
<organism evidence="2 3">
    <name type="scientific">Streptomyces laurentii</name>
    <dbReference type="NCBI Taxonomy" id="39478"/>
    <lineage>
        <taxon>Bacteria</taxon>
        <taxon>Bacillati</taxon>
        <taxon>Actinomycetota</taxon>
        <taxon>Actinomycetes</taxon>
        <taxon>Kitasatosporales</taxon>
        <taxon>Streptomycetaceae</taxon>
        <taxon>Streptomyces</taxon>
    </lineage>
</organism>
<keyword evidence="1" id="KW-1133">Transmembrane helix</keyword>
<sequence>MDLIISKRLLWIAGAAYPLHNIARVYTFLLRPAKAKAVRRFVKYASFTFAATIALTIIAGLSAVGVQQDPSSLIAFVWVLAFGVGVWLLVEMFKVVGAPSHHVLAVESNGQSTALVTAPDPATLNHLVGSIAYAIEHPDVELQVRVERLLISRPSNYYYGDTVNMYGGAGNVGMAK</sequence>
<dbReference type="InterPro" id="IPR045629">
    <property type="entry name" value="DUF6232"/>
</dbReference>
<name>A0A169NL53_STRLU</name>
<keyword evidence="1" id="KW-0812">Transmembrane</keyword>